<accession>A0A2P6R5C4</accession>
<sequence>MSFLVLRTPEVEQQKMMVGEKKIYALIVEDDRVTQMRHRMLLKRFKCESHVAGNGKEAIDLFRSGASFDVVLMDMEMPVMNGLEATKELRAMGFEGHIVGVTSRDLDFAKQVFNEAGADSCYEKPLTPEYVTSILQEINDN</sequence>
<dbReference type="EMBL" id="PDCK01000041">
    <property type="protein sequence ID" value="PRQ41635.1"/>
    <property type="molecule type" value="Genomic_DNA"/>
</dbReference>
<reference evidence="3 4" key="1">
    <citation type="journal article" date="2018" name="Nat. Genet.">
        <title>The Rosa genome provides new insights in the design of modern roses.</title>
        <authorList>
            <person name="Bendahmane M."/>
        </authorList>
    </citation>
    <scope>NUCLEOTIDE SEQUENCE [LARGE SCALE GENOMIC DNA]</scope>
    <source>
        <strain evidence="4">cv. Old Blush</strain>
    </source>
</reference>
<protein>
    <submittedName>
        <fullName evidence="3">Putative response regulator and transcription factor RR-A-type family</fullName>
    </submittedName>
</protein>
<dbReference type="GO" id="GO:0000160">
    <property type="term" value="P:phosphorelay signal transduction system"/>
    <property type="evidence" value="ECO:0007669"/>
    <property type="project" value="InterPro"/>
</dbReference>
<evidence type="ECO:0000256" key="1">
    <source>
        <dbReference type="PROSITE-ProRule" id="PRU00169"/>
    </source>
</evidence>
<evidence type="ECO:0000259" key="2">
    <source>
        <dbReference type="PROSITE" id="PS50110"/>
    </source>
</evidence>
<dbReference type="InterPro" id="IPR052048">
    <property type="entry name" value="ST_Response_Regulator"/>
</dbReference>
<feature type="modified residue" description="4-aspartylphosphate" evidence="1">
    <location>
        <position position="74"/>
    </location>
</feature>
<dbReference type="PANTHER" id="PTHR43228:SF1">
    <property type="entry name" value="TWO-COMPONENT RESPONSE REGULATOR ARR22"/>
    <property type="match status" value="1"/>
</dbReference>
<feature type="domain" description="Response regulatory" evidence="2">
    <location>
        <begin position="24"/>
        <end position="139"/>
    </location>
</feature>
<proteinExistence type="predicted"/>
<dbReference type="PROSITE" id="PS50110">
    <property type="entry name" value="RESPONSE_REGULATORY"/>
    <property type="match status" value="1"/>
</dbReference>
<organism evidence="3 4">
    <name type="scientific">Rosa chinensis</name>
    <name type="common">China rose</name>
    <dbReference type="NCBI Taxonomy" id="74649"/>
    <lineage>
        <taxon>Eukaryota</taxon>
        <taxon>Viridiplantae</taxon>
        <taxon>Streptophyta</taxon>
        <taxon>Embryophyta</taxon>
        <taxon>Tracheophyta</taxon>
        <taxon>Spermatophyta</taxon>
        <taxon>Magnoliopsida</taxon>
        <taxon>eudicotyledons</taxon>
        <taxon>Gunneridae</taxon>
        <taxon>Pentapetalae</taxon>
        <taxon>rosids</taxon>
        <taxon>fabids</taxon>
        <taxon>Rosales</taxon>
        <taxon>Rosaceae</taxon>
        <taxon>Rosoideae</taxon>
        <taxon>Rosoideae incertae sedis</taxon>
        <taxon>Rosa</taxon>
    </lineage>
</organism>
<dbReference type="AlphaFoldDB" id="A0A2P6R5C4"/>
<dbReference type="InterPro" id="IPR011006">
    <property type="entry name" value="CheY-like_superfamily"/>
</dbReference>
<dbReference type="OMA" id="RMTHQAL"/>
<dbReference type="Proteomes" id="UP000238479">
    <property type="component" value="Chromosome 3"/>
</dbReference>
<dbReference type="SUPFAM" id="SSF52172">
    <property type="entry name" value="CheY-like"/>
    <property type="match status" value="1"/>
</dbReference>
<evidence type="ECO:0000313" key="3">
    <source>
        <dbReference type="EMBL" id="PRQ41635.1"/>
    </source>
</evidence>
<keyword evidence="4" id="KW-1185">Reference proteome</keyword>
<gene>
    <name evidence="3" type="ORF">RchiOBHm_Chr3g0448931</name>
</gene>
<dbReference type="InterPro" id="IPR001789">
    <property type="entry name" value="Sig_transdc_resp-reg_receiver"/>
</dbReference>
<dbReference type="SMART" id="SM00448">
    <property type="entry name" value="REC"/>
    <property type="match status" value="1"/>
</dbReference>
<dbReference type="CDD" id="cd17546">
    <property type="entry name" value="REC_hyHK_CKI1_RcsC-like"/>
    <property type="match status" value="1"/>
</dbReference>
<evidence type="ECO:0000313" key="4">
    <source>
        <dbReference type="Proteomes" id="UP000238479"/>
    </source>
</evidence>
<comment type="caution">
    <text evidence="3">The sequence shown here is derived from an EMBL/GenBank/DDBJ whole genome shotgun (WGS) entry which is preliminary data.</text>
</comment>
<keyword evidence="1" id="KW-0597">Phosphoprotein</keyword>
<name>A0A2P6R5C4_ROSCH</name>
<dbReference type="Pfam" id="PF00072">
    <property type="entry name" value="Response_reg"/>
    <property type="match status" value="1"/>
</dbReference>
<dbReference type="STRING" id="74649.A0A2P6R5C4"/>
<dbReference type="Gramene" id="PRQ41635">
    <property type="protein sequence ID" value="PRQ41635"/>
    <property type="gene ID" value="RchiOBHm_Chr3g0448931"/>
</dbReference>
<dbReference type="Gene3D" id="3.40.50.2300">
    <property type="match status" value="1"/>
</dbReference>
<dbReference type="PANTHER" id="PTHR43228">
    <property type="entry name" value="TWO-COMPONENT RESPONSE REGULATOR"/>
    <property type="match status" value="1"/>
</dbReference>